<evidence type="ECO:0000256" key="1">
    <source>
        <dbReference type="SAM" id="MobiDB-lite"/>
    </source>
</evidence>
<name>A0A8T1I0B8_9STRA</name>
<dbReference type="Proteomes" id="UP000760860">
    <property type="component" value="Unassembled WGS sequence"/>
</dbReference>
<organism evidence="2 3">
    <name type="scientific">Phytophthora cactorum</name>
    <dbReference type="NCBI Taxonomy" id="29920"/>
    <lineage>
        <taxon>Eukaryota</taxon>
        <taxon>Sar</taxon>
        <taxon>Stramenopiles</taxon>
        <taxon>Oomycota</taxon>
        <taxon>Peronosporomycetes</taxon>
        <taxon>Peronosporales</taxon>
        <taxon>Peronosporaceae</taxon>
        <taxon>Phytophthora</taxon>
    </lineage>
</organism>
<dbReference type="Gene3D" id="2.30.30.380">
    <property type="entry name" value="Zn-finger domain of Sec23/24"/>
    <property type="match status" value="1"/>
</dbReference>
<evidence type="ECO:0000313" key="3">
    <source>
        <dbReference type="Proteomes" id="UP000760860"/>
    </source>
</evidence>
<feature type="non-terminal residue" evidence="2">
    <location>
        <position position="44"/>
    </location>
</feature>
<sequence>MMWTCTACEFAANEDGQEACVACGSERPEEEEQQQETDAESAQA</sequence>
<accession>A0A8T1I0B8</accession>
<feature type="region of interest" description="Disordered" evidence="1">
    <location>
        <begin position="24"/>
        <end position="44"/>
    </location>
</feature>
<dbReference type="EMBL" id="RCMV01000469">
    <property type="protein sequence ID" value="KAG3216682.1"/>
    <property type="molecule type" value="Genomic_DNA"/>
</dbReference>
<evidence type="ECO:0000313" key="2">
    <source>
        <dbReference type="EMBL" id="KAG3216682.1"/>
    </source>
</evidence>
<comment type="caution">
    <text evidence="2">The sequence shown here is derived from an EMBL/GenBank/DDBJ whole genome shotgun (WGS) entry which is preliminary data.</text>
</comment>
<dbReference type="AlphaFoldDB" id="A0A8T1I0B8"/>
<reference evidence="2" key="1">
    <citation type="submission" date="2018-05" db="EMBL/GenBank/DDBJ databases">
        <title>Effector identification in a new, highly contiguous assembly of the strawberry crown rot pathogen Phytophthora cactorum.</title>
        <authorList>
            <person name="Armitage A.D."/>
            <person name="Nellist C.F."/>
            <person name="Bates H."/>
            <person name="Vickerstaff R.J."/>
            <person name="Harrison R.J."/>
        </authorList>
    </citation>
    <scope>NUCLEOTIDE SEQUENCE</scope>
    <source>
        <strain evidence="2">P421</strain>
    </source>
</reference>
<proteinExistence type="predicted"/>
<gene>
    <name evidence="2" type="ORF">PC129_g12465</name>
</gene>
<feature type="compositionally biased region" description="Acidic residues" evidence="1">
    <location>
        <begin position="28"/>
        <end position="44"/>
    </location>
</feature>
<protein>
    <submittedName>
        <fullName evidence="2">Uncharacterized protein</fullName>
    </submittedName>
</protein>